<keyword evidence="2 5" id="KW-0812">Transmembrane</keyword>
<comment type="similarity">
    <text evidence="5">Belongs to the UPF0060 family.</text>
</comment>
<dbReference type="InterPro" id="IPR037185">
    <property type="entry name" value="EmrE-like"/>
</dbReference>
<dbReference type="GO" id="GO:0005886">
    <property type="term" value="C:plasma membrane"/>
    <property type="evidence" value="ECO:0007669"/>
    <property type="project" value="UniProtKB-SubCell"/>
</dbReference>
<evidence type="ECO:0000256" key="3">
    <source>
        <dbReference type="ARBA" id="ARBA00022989"/>
    </source>
</evidence>
<sequence>MRHIITGAQNTPALPASQTQTALFPFSPDFVPEPAKGQRPPETGLFIDRSGRGRTTTTDDTRPPCGSITQHAPVPRAPVTILIYTAAALAEIGGCYSFRIYLREGRTPLWLVPGCASLVLFARLLTLIDTNAAGRAYAAYGGIYITVALIWLRAVDGVHPDRADIAGVLLSLAGAAIILPAPYRN</sequence>
<dbReference type="HAMAP" id="MF_00010">
    <property type="entry name" value="UPF0060"/>
    <property type="match status" value="1"/>
</dbReference>
<dbReference type="RefSeq" id="WP_146889299.1">
    <property type="nucleotide sequence ID" value="NZ_BJYG01000028.1"/>
</dbReference>
<protein>
    <submittedName>
        <fullName evidence="7">Uncharacterized protein</fullName>
    </submittedName>
</protein>
<keyword evidence="8" id="KW-1185">Reference proteome</keyword>
<evidence type="ECO:0000256" key="4">
    <source>
        <dbReference type="ARBA" id="ARBA00023136"/>
    </source>
</evidence>
<dbReference type="AlphaFoldDB" id="A0A511XLS4"/>
<organism evidence="7 8">
    <name type="scientific">Acetobacter oeni</name>
    <dbReference type="NCBI Taxonomy" id="304077"/>
    <lineage>
        <taxon>Bacteria</taxon>
        <taxon>Pseudomonadati</taxon>
        <taxon>Pseudomonadota</taxon>
        <taxon>Alphaproteobacteria</taxon>
        <taxon>Acetobacterales</taxon>
        <taxon>Acetobacteraceae</taxon>
        <taxon>Acetobacter</taxon>
    </lineage>
</organism>
<feature type="transmembrane region" description="Helical" evidence="5">
    <location>
        <begin position="164"/>
        <end position="183"/>
    </location>
</feature>
<keyword evidence="3 5" id="KW-1133">Transmembrane helix</keyword>
<feature type="transmembrane region" description="Helical" evidence="5">
    <location>
        <begin position="134"/>
        <end position="152"/>
    </location>
</feature>
<feature type="transmembrane region" description="Helical" evidence="5">
    <location>
        <begin position="109"/>
        <end position="128"/>
    </location>
</feature>
<evidence type="ECO:0000256" key="2">
    <source>
        <dbReference type="ARBA" id="ARBA00022692"/>
    </source>
</evidence>
<dbReference type="Pfam" id="PF02694">
    <property type="entry name" value="UPF0060"/>
    <property type="match status" value="1"/>
</dbReference>
<evidence type="ECO:0000256" key="1">
    <source>
        <dbReference type="ARBA" id="ARBA00022475"/>
    </source>
</evidence>
<dbReference type="InterPro" id="IPR003844">
    <property type="entry name" value="UPF0060"/>
</dbReference>
<dbReference type="OrthoDB" id="123240at2"/>
<evidence type="ECO:0000313" key="7">
    <source>
        <dbReference type="EMBL" id="GEN63896.1"/>
    </source>
</evidence>
<gene>
    <name evidence="7" type="ORF">AOE01nite_21200</name>
</gene>
<reference evidence="7 8" key="1">
    <citation type="submission" date="2019-07" db="EMBL/GenBank/DDBJ databases">
        <title>Whole genome shotgun sequence of Acetobacter oeni NBRC 105207.</title>
        <authorList>
            <person name="Hosoyama A."/>
            <person name="Uohara A."/>
            <person name="Ohji S."/>
            <person name="Ichikawa N."/>
        </authorList>
    </citation>
    <scope>NUCLEOTIDE SEQUENCE [LARGE SCALE GENOMIC DNA]</scope>
    <source>
        <strain evidence="7 8">NBRC 105207</strain>
    </source>
</reference>
<evidence type="ECO:0000256" key="6">
    <source>
        <dbReference type="SAM" id="MobiDB-lite"/>
    </source>
</evidence>
<keyword evidence="1 5" id="KW-1003">Cell membrane</keyword>
<accession>A0A511XLS4</accession>
<dbReference type="PANTHER" id="PTHR36116">
    <property type="entry name" value="UPF0060 MEMBRANE PROTEIN YNFA"/>
    <property type="match status" value="1"/>
</dbReference>
<evidence type="ECO:0000313" key="8">
    <source>
        <dbReference type="Proteomes" id="UP000321746"/>
    </source>
</evidence>
<proteinExistence type="inferred from homology"/>
<feature type="region of interest" description="Disordered" evidence="6">
    <location>
        <begin position="32"/>
        <end position="69"/>
    </location>
</feature>
<dbReference type="NCBIfam" id="NF002586">
    <property type="entry name" value="PRK02237.1"/>
    <property type="match status" value="1"/>
</dbReference>
<dbReference type="PANTHER" id="PTHR36116:SF1">
    <property type="entry name" value="UPF0060 MEMBRANE PROTEIN YNFA"/>
    <property type="match status" value="1"/>
</dbReference>
<evidence type="ECO:0000256" key="5">
    <source>
        <dbReference type="HAMAP-Rule" id="MF_00010"/>
    </source>
</evidence>
<feature type="transmembrane region" description="Helical" evidence="5">
    <location>
        <begin position="81"/>
        <end position="102"/>
    </location>
</feature>
<dbReference type="EMBL" id="BJYG01000028">
    <property type="protein sequence ID" value="GEN63896.1"/>
    <property type="molecule type" value="Genomic_DNA"/>
</dbReference>
<comment type="subcellular location">
    <subcellularLocation>
        <location evidence="5">Cell membrane</location>
        <topology evidence="5">Multi-pass membrane protein</topology>
    </subcellularLocation>
</comment>
<dbReference type="Proteomes" id="UP000321746">
    <property type="component" value="Unassembled WGS sequence"/>
</dbReference>
<name>A0A511XLS4_9PROT</name>
<dbReference type="SUPFAM" id="SSF103481">
    <property type="entry name" value="Multidrug resistance efflux transporter EmrE"/>
    <property type="match status" value="1"/>
</dbReference>
<comment type="caution">
    <text evidence="7">The sequence shown here is derived from an EMBL/GenBank/DDBJ whole genome shotgun (WGS) entry which is preliminary data.</text>
</comment>
<keyword evidence="4 5" id="KW-0472">Membrane</keyword>